<dbReference type="PIRSF" id="PIRSF037373">
    <property type="entry name" value="UCP037373_trxn_reg"/>
    <property type="match status" value="1"/>
</dbReference>
<dbReference type="OrthoDB" id="55633at2157"/>
<proteinExistence type="predicted"/>
<protein>
    <submittedName>
        <fullName evidence="2">Putative transcriptional regulator</fullName>
    </submittedName>
</protein>
<sequence>MELDSKDERLVDLLAEAGLNRNIARVIVYLSKAGEAISRDIEREANLRQPEVSLAMKDLKSLGWIKEKEIKKKGKGRPLKSYKLSLDIKDIVRELVEKKREELKRLEKDLEELEELVGLK</sequence>
<dbReference type="GeneID" id="24803920"/>
<dbReference type="EMBL" id="CP011267">
    <property type="protein sequence ID" value="AKG91350.1"/>
    <property type="molecule type" value="Genomic_DNA"/>
</dbReference>
<evidence type="ECO:0000313" key="2">
    <source>
        <dbReference type="EMBL" id="AKG91350.1"/>
    </source>
</evidence>
<evidence type="ECO:0000256" key="1">
    <source>
        <dbReference type="SAM" id="Coils"/>
    </source>
</evidence>
<dbReference type="RefSeq" id="WP_048095527.1">
    <property type="nucleotide sequence ID" value="NZ_CP011267.1"/>
</dbReference>
<dbReference type="KEGG" id="gah:GAH_01348"/>
<reference evidence="2 3" key="1">
    <citation type="submission" date="2015-04" db="EMBL/GenBank/DDBJ databases">
        <title>The complete genome sequence of the hyperthermophilic, obligate iron-reducing archaeon Geoglobus ahangari strain 234T.</title>
        <authorList>
            <person name="Manzella M.P."/>
            <person name="Holmes D.E."/>
            <person name="Rocheleau J.M."/>
            <person name="Chung A."/>
            <person name="Reguera G."/>
            <person name="Kashefi K."/>
        </authorList>
    </citation>
    <scope>NUCLEOTIDE SEQUENCE [LARGE SCALE GENOMIC DNA]</scope>
    <source>
        <strain evidence="2 3">234</strain>
    </source>
</reference>
<accession>A0A0F7IH73</accession>
<keyword evidence="3" id="KW-1185">Reference proteome</keyword>
<keyword evidence="1" id="KW-0175">Coiled coil</keyword>
<dbReference type="STRING" id="113653.GAH_01348"/>
<dbReference type="AlphaFoldDB" id="A0A0F7IH73"/>
<gene>
    <name evidence="2" type="ORF">GAH_01348</name>
</gene>
<organism evidence="2 3">
    <name type="scientific">Geoglobus ahangari</name>
    <dbReference type="NCBI Taxonomy" id="113653"/>
    <lineage>
        <taxon>Archaea</taxon>
        <taxon>Methanobacteriati</taxon>
        <taxon>Methanobacteriota</taxon>
        <taxon>Archaeoglobi</taxon>
        <taxon>Archaeoglobales</taxon>
        <taxon>Archaeoglobaceae</taxon>
        <taxon>Geoglobus</taxon>
    </lineage>
</organism>
<evidence type="ECO:0000313" key="3">
    <source>
        <dbReference type="Proteomes" id="UP000034723"/>
    </source>
</evidence>
<feature type="coiled-coil region" evidence="1">
    <location>
        <begin position="89"/>
        <end position="116"/>
    </location>
</feature>
<dbReference type="HOGENOM" id="CLU_163103_0_0_2"/>
<dbReference type="PATRIC" id="fig|113653.22.peg.1333"/>
<name>A0A0F7IH73_9EURY</name>
<dbReference type="InterPro" id="IPR017185">
    <property type="entry name" value="UCP037373_trxn_reg"/>
</dbReference>
<dbReference type="InParanoid" id="A0A0F7IH73"/>
<dbReference type="Proteomes" id="UP000034723">
    <property type="component" value="Chromosome"/>
</dbReference>
<dbReference type="Gene3D" id="1.10.10.10">
    <property type="entry name" value="Winged helix-like DNA-binding domain superfamily/Winged helix DNA-binding domain"/>
    <property type="match status" value="1"/>
</dbReference>
<dbReference type="InterPro" id="IPR036390">
    <property type="entry name" value="WH_DNA-bd_sf"/>
</dbReference>
<dbReference type="InterPro" id="IPR036388">
    <property type="entry name" value="WH-like_DNA-bd_sf"/>
</dbReference>
<dbReference type="SUPFAM" id="SSF46785">
    <property type="entry name" value="Winged helix' DNA-binding domain"/>
    <property type="match status" value="1"/>
</dbReference>